<feature type="transmembrane region" description="Helical" evidence="10">
    <location>
        <begin position="163"/>
        <end position="184"/>
    </location>
</feature>
<dbReference type="PIRSF" id="PIRSF006603">
    <property type="entry name" value="DinF"/>
    <property type="match status" value="1"/>
</dbReference>
<dbReference type="Proteomes" id="UP000291269">
    <property type="component" value="Unassembled WGS sequence"/>
</dbReference>
<feature type="transmembrane region" description="Helical" evidence="10">
    <location>
        <begin position="414"/>
        <end position="434"/>
    </location>
</feature>
<keyword evidence="7 10" id="KW-1133">Transmembrane helix</keyword>
<reference evidence="11 12" key="1">
    <citation type="journal article" date="2019" name="Gut">
        <title>Antibiotics-induced monodominance of a novel gut bacterial order.</title>
        <authorList>
            <person name="Hildebrand F."/>
            <person name="Moitinho-Silva L."/>
            <person name="Blasche S."/>
            <person name="Jahn M.T."/>
            <person name="Gossmann T.I."/>
            <person name="Heuerta-Cepas J."/>
            <person name="Hercog R."/>
            <person name="Luetge M."/>
            <person name="Bahram M."/>
            <person name="Pryszlak A."/>
            <person name="Alves R.J."/>
            <person name="Waszak S.M."/>
            <person name="Zhu A."/>
            <person name="Ye L."/>
            <person name="Costea P.I."/>
            <person name="Aalvink S."/>
            <person name="Belzer C."/>
            <person name="Forslund S.K."/>
            <person name="Sunagawa S."/>
            <person name="Hentschel U."/>
            <person name="Merten C."/>
            <person name="Patil K.R."/>
            <person name="Benes V."/>
            <person name="Bork P."/>
        </authorList>
    </citation>
    <scope>NUCLEOTIDE SEQUENCE [LARGE SCALE GENOMIC DNA]</scope>
    <source>
        <strain evidence="11 12">HDS1380</strain>
    </source>
</reference>
<comment type="caution">
    <text evidence="11">The sequence shown here is derived from an EMBL/GenBank/DDBJ whole genome shotgun (WGS) entry which is preliminary data.</text>
</comment>
<feature type="transmembrane region" description="Helical" evidence="10">
    <location>
        <begin position="190"/>
        <end position="211"/>
    </location>
</feature>
<dbReference type="CDD" id="cd13143">
    <property type="entry name" value="MATE_MepA_like"/>
    <property type="match status" value="1"/>
</dbReference>
<dbReference type="InterPro" id="IPR045070">
    <property type="entry name" value="MATE_MepA-like"/>
</dbReference>
<dbReference type="GO" id="GO:0046677">
    <property type="term" value="P:response to antibiotic"/>
    <property type="evidence" value="ECO:0007669"/>
    <property type="project" value="UniProtKB-KW"/>
</dbReference>
<dbReference type="InterPro" id="IPR048279">
    <property type="entry name" value="MdtK-like"/>
</dbReference>
<organism evidence="11 12">
    <name type="scientific">Candidatus Borkfalkia ceftriaxoniphila</name>
    <dbReference type="NCBI Taxonomy" id="2508949"/>
    <lineage>
        <taxon>Bacteria</taxon>
        <taxon>Bacillati</taxon>
        <taxon>Bacillota</taxon>
        <taxon>Clostridia</taxon>
        <taxon>Christensenellales</taxon>
        <taxon>Christensenellaceae</taxon>
        <taxon>Candidatus Borkfalkia</taxon>
    </lineage>
</organism>
<evidence type="ECO:0000256" key="1">
    <source>
        <dbReference type="ARBA" id="ARBA00004651"/>
    </source>
</evidence>
<feature type="transmembrane region" description="Helical" evidence="10">
    <location>
        <begin position="231"/>
        <end position="258"/>
    </location>
</feature>
<protein>
    <recommendedName>
        <fullName evidence="3">Multidrug export protein MepA</fullName>
    </recommendedName>
</protein>
<dbReference type="Pfam" id="PF01554">
    <property type="entry name" value="MatE"/>
    <property type="match status" value="2"/>
</dbReference>
<evidence type="ECO:0000256" key="10">
    <source>
        <dbReference type="SAM" id="Phobius"/>
    </source>
</evidence>
<evidence type="ECO:0000256" key="8">
    <source>
        <dbReference type="ARBA" id="ARBA00023136"/>
    </source>
</evidence>
<evidence type="ECO:0000256" key="4">
    <source>
        <dbReference type="ARBA" id="ARBA00022448"/>
    </source>
</evidence>
<feature type="transmembrane region" description="Helical" evidence="10">
    <location>
        <begin position="317"/>
        <end position="339"/>
    </location>
</feature>
<evidence type="ECO:0000256" key="3">
    <source>
        <dbReference type="ARBA" id="ARBA00022106"/>
    </source>
</evidence>
<dbReference type="GO" id="GO:0015297">
    <property type="term" value="F:antiporter activity"/>
    <property type="evidence" value="ECO:0007669"/>
    <property type="project" value="InterPro"/>
</dbReference>
<evidence type="ECO:0000313" key="12">
    <source>
        <dbReference type="Proteomes" id="UP000291269"/>
    </source>
</evidence>
<sequence length="443" mass="48165">MRIQLSEHFDYKKLLRFVLPSVVMIVFTLIYGVVDGLFISNFVGKSALTAINLIMPLLIIMGAIGFMIGTGGSALVAKTLGEKEPEKAHAYFSMLVICMVAAGLLLTVLGQLLLPKIASLLGAAGATYDYCVLYGRIVLSSMIFFMLQNVFQSFFVVAEKPRLGLIVTVAAGAMNIVLDALFVAGFRWGLAGAAIATAVSQIFGGVFPVLYFMRRNDSLLRFAKPIWDMKILLKSCANGSSEFLSNISASVVTLLYNFQLMKIAGEDGVAAYGAIMYVSMIFLAFFIGYAVGCSPVISYHYGAKNHDELKNLFRKSLVIMGVLGVGMTALAEGLAVPLSKMFVGYDDALFVMTLRGYRIYAFSFLICGFNVFGSALFTALNNGWVSAVISFIRTLVLPAAAILALPVFFALDGVWMAINVSEGLALLVTFAFMWGKRKKYRYA</sequence>
<keyword evidence="12" id="KW-1185">Reference proteome</keyword>
<feature type="transmembrane region" description="Helical" evidence="10">
    <location>
        <begin position="14"/>
        <end position="34"/>
    </location>
</feature>
<keyword evidence="6 10" id="KW-0812">Transmembrane</keyword>
<dbReference type="OrthoDB" id="9808954at2"/>
<dbReference type="AlphaFoldDB" id="A0A4Q2KCM9"/>
<feature type="transmembrane region" description="Helical" evidence="10">
    <location>
        <begin position="133"/>
        <end position="151"/>
    </location>
</feature>
<feature type="transmembrane region" description="Helical" evidence="10">
    <location>
        <begin position="89"/>
        <end position="113"/>
    </location>
</feature>
<proteinExistence type="inferred from homology"/>
<evidence type="ECO:0000256" key="2">
    <source>
        <dbReference type="ARBA" id="ARBA00008417"/>
    </source>
</evidence>
<comment type="similarity">
    <text evidence="2">Belongs to the multi antimicrobial extrusion (MATE) (TC 2.A.66.1) family. MepA subfamily.</text>
</comment>
<keyword evidence="9" id="KW-0046">Antibiotic resistance</keyword>
<dbReference type="GO" id="GO:0042910">
    <property type="term" value="F:xenobiotic transmembrane transporter activity"/>
    <property type="evidence" value="ECO:0007669"/>
    <property type="project" value="InterPro"/>
</dbReference>
<feature type="transmembrane region" description="Helical" evidence="10">
    <location>
        <begin position="270"/>
        <end position="297"/>
    </location>
</feature>
<dbReference type="EMBL" id="SDOZ01000002">
    <property type="protein sequence ID" value="RXZ61769.1"/>
    <property type="molecule type" value="Genomic_DNA"/>
</dbReference>
<evidence type="ECO:0000256" key="6">
    <source>
        <dbReference type="ARBA" id="ARBA00022692"/>
    </source>
</evidence>
<gene>
    <name evidence="11" type="ORF">ESZ91_05105</name>
</gene>
<accession>A0A4Q2KCM9</accession>
<comment type="subcellular location">
    <subcellularLocation>
        <location evidence="1">Cell membrane</location>
        <topology evidence="1">Multi-pass membrane protein</topology>
    </subcellularLocation>
</comment>
<name>A0A4Q2KCM9_9FIRM</name>
<dbReference type="RefSeq" id="WP_129224760.1">
    <property type="nucleotide sequence ID" value="NZ_SDOZ01000002.1"/>
</dbReference>
<evidence type="ECO:0000256" key="9">
    <source>
        <dbReference type="ARBA" id="ARBA00023251"/>
    </source>
</evidence>
<dbReference type="PANTHER" id="PTHR43823:SF3">
    <property type="entry name" value="MULTIDRUG EXPORT PROTEIN MEPA"/>
    <property type="match status" value="1"/>
</dbReference>
<evidence type="ECO:0000256" key="5">
    <source>
        <dbReference type="ARBA" id="ARBA00022475"/>
    </source>
</evidence>
<dbReference type="GO" id="GO:0005886">
    <property type="term" value="C:plasma membrane"/>
    <property type="evidence" value="ECO:0007669"/>
    <property type="project" value="UniProtKB-SubCell"/>
</dbReference>
<dbReference type="InterPro" id="IPR051327">
    <property type="entry name" value="MATE_MepA_subfamily"/>
</dbReference>
<keyword evidence="8 10" id="KW-0472">Membrane</keyword>
<dbReference type="PANTHER" id="PTHR43823">
    <property type="entry name" value="SPORULATION PROTEIN YKVU"/>
    <property type="match status" value="1"/>
</dbReference>
<feature type="transmembrane region" description="Helical" evidence="10">
    <location>
        <begin position="54"/>
        <end position="77"/>
    </location>
</feature>
<keyword evidence="4" id="KW-0813">Transport</keyword>
<keyword evidence="5" id="KW-1003">Cell membrane</keyword>
<dbReference type="InterPro" id="IPR002528">
    <property type="entry name" value="MATE_fam"/>
</dbReference>
<feature type="transmembrane region" description="Helical" evidence="10">
    <location>
        <begin position="387"/>
        <end position="408"/>
    </location>
</feature>
<feature type="transmembrane region" description="Helical" evidence="10">
    <location>
        <begin position="359"/>
        <end position="380"/>
    </location>
</feature>
<evidence type="ECO:0000313" key="11">
    <source>
        <dbReference type="EMBL" id="RXZ61769.1"/>
    </source>
</evidence>
<evidence type="ECO:0000256" key="7">
    <source>
        <dbReference type="ARBA" id="ARBA00022989"/>
    </source>
</evidence>